<dbReference type="EMBL" id="FMWK01000001">
    <property type="protein sequence ID" value="SCZ76298.1"/>
    <property type="molecule type" value="Genomic_DNA"/>
</dbReference>
<feature type="short sequence motif" description="DGA/G" evidence="4">
    <location>
        <begin position="163"/>
        <end position="165"/>
    </location>
</feature>
<evidence type="ECO:0000313" key="6">
    <source>
        <dbReference type="EMBL" id="SCZ76298.1"/>
    </source>
</evidence>
<dbReference type="InterPro" id="IPR016035">
    <property type="entry name" value="Acyl_Trfase/lysoPLipase"/>
</dbReference>
<dbReference type="InterPro" id="IPR045943">
    <property type="entry name" value="DUF6363"/>
</dbReference>
<dbReference type="InterPro" id="IPR002641">
    <property type="entry name" value="PNPLA_dom"/>
</dbReference>
<feature type="active site" description="Nucleophile" evidence="4">
    <location>
        <position position="38"/>
    </location>
</feature>
<organism evidence="6 7">
    <name type="scientific">Pseudobutyrivibrio xylanivorans</name>
    <dbReference type="NCBI Taxonomy" id="185007"/>
    <lineage>
        <taxon>Bacteria</taxon>
        <taxon>Bacillati</taxon>
        <taxon>Bacillota</taxon>
        <taxon>Clostridia</taxon>
        <taxon>Lachnospirales</taxon>
        <taxon>Lachnospiraceae</taxon>
        <taxon>Pseudobutyrivibrio</taxon>
    </lineage>
</organism>
<sequence>MKKGLVMEGGAMRGIFTCGVIDVLLENGIEFDSAVGVSAGATFGLNFKSKQIGRPLRYNKIYCNDKRYCSINSWVKTGDLYNVPFCYGTLPYELDVWDGKTFYDNPMDFFVVATDINTGTAVYHKCDNRDYTRDGIDIRWIRASASMPMFSRPVEIDNKLYLDGGMADSIPLRFMESEKCDRILVIETQPADFVKKPQKYMGIVKMFLGKFPNMVKVMRDRHLMYNEEKAYVRQKEQAGEVFVIRPSVAPNINPTEKNPDELQRVYEMGRAEAIRSLEGLKQYLA</sequence>
<dbReference type="Gene3D" id="3.40.1090.10">
    <property type="entry name" value="Cytosolic phospholipase A2 catalytic domain"/>
    <property type="match status" value="2"/>
</dbReference>
<dbReference type="GO" id="GO:0016042">
    <property type="term" value="P:lipid catabolic process"/>
    <property type="evidence" value="ECO:0007669"/>
    <property type="project" value="UniProtKB-UniRule"/>
</dbReference>
<dbReference type="GO" id="GO:0016787">
    <property type="term" value="F:hydrolase activity"/>
    <property type="evidence" value="ECO:0007669"/>
    <property type="project" value="UniProtKB-UniRule"/>
</dbReference>
<evidence type="ECO:0000256" key="1">
    <source>
        <dbReference type="ARBA" id="ARBA00022801"/>
    </source>
</evidence>
<dbReference type="AlphaFoldDB" id="A0A1G5RR19"/>
<dbReference type="InterPro" id="IPR037483">
    <property type="entry name" value="YjjU-like"/>
</dbReference>
<evidence type="ECO:0000256" key="4">
    <source>
        <dbReference type="PROSITE-ProRule" id="PRU01161"/>
    </source>
</evidence>
<keyword evidence="2 4" id="KW-0442">Lipid degradation</keyword>
<gene>
    <name evidence="6" type="ORF">SAMN02910350_00182</name>
</gene>
<dbReference type="PROSITE" id="PS51635">
    <property type="entry name" value="PNPLA"/>
    <property type="match status" value="1"/>
</dbReference>
<dbReference type="Pfam" id="PF19890">
    <property type="entry name" value="DUF6363"/>
    <property type="match status" value="1"/>
</dbReference>
<keyword evidence="1 4" id="KW-0378">Hydrolase</keyword>
<dbReference type="InterPro" id="IPR050301">
    <property type="entry name" value="NTE"/>
</dbReference>
<feature type="short sequence motif" description="GXSXG" evidence="4">
    <location>
        <begin position="36"/>
        <end position="40"/>
    </location>
</feature>
<proteinExistence type="predicted"/>
<dbReference type="PANTHER" id="PTHR14226:SF25">
    <property type="entry name" value="PHOSPHOESTERASE"/>
    <property type="match status" value="1"/>
</dbReference>
<accession>A0A1G5RR19</accession>
<evidence type="ECO:0000256" key="2">
    <source>
        <dbReference type="ARBA" id="ARBA00022963"/>
    </source>
</evidence>
<dbReference type="Pfam" id="PF01734">
    <property type="entry name" value="Patatin"/>
    <property type="match status" value="1"/>
</dbReference>
<evidence type="ECO:0000256" key="3">
    <source>
        <dbReference type="ARBA" id="ARBA00023098"/>
    </source>
</evidence>
<dbReference type="PANTHER" id="PTHR14226">
    <property type="entry name" value="NEUROPATHY TARGET ESTERASE/SWISS CHEESE D.MELANOGASTER"/>
    <property type="match status" value="1"/>
</dbReference>
<dbReference type="Proteomes" id="UP000199428">
    <property type="component" value="Unassembled WGS sequence"/>
</dbReference>
<reference evidence="6 7" key="1">
    <citation type="submission" date="2016-10" db="EMBL/GenBank/DDBJ databases">
        <authorList>
            <person name="de Groot N.N."/>
        </authorList>
    </citation>
    <scope>NUCLEOTIDE SEQUENCE [LARGE SCALE GENOMIC DNA]</scope>
    <source>
        <strain evidence="6 7">DSM 10317</strain>
    </source>
</reference>
<keyword evidence="3 4" id="KW-0443">Lipid metabolism</keyword>
<feature type="active site" description="Proton acceptor" evidence="4">
    <location>
        <position position="163"/>
    </location>
</feature>
<evidence type="ECO:0000313" key="7">
    <source>
        <dbReference type="Proteomes" id="UP000199428"/>
    </source>
</evidence>
<evidence type="ECO:0000259" key="5">
    <source>
        <dbReference type="PROSITE" id="PS51635"/>
    </source>
</evidence>
<feature type="domain" description="PNPLA" evidence="5">
    <location>
        <begin position="5"/>
        <end position="176"/>
    </location>
</feature>
<dbReference type="RefSeq" id="WP_090160601.1">
    <property type="nucleotide sequence ID" value="NZ_FMWK01000001.1"/>
</dbReference>
<comment type="caution">
    <text evidence="4">Lacks conserved residue(s) required for the propagation of feature annotation.</text>
</comment>
<dbReference type="SUPFAM" id="SSF52151">
    <property type="entry name" value="FabD/lysophospholipase-like"/>
    <property type="match status" value="1"/>
</dbReference>
<dbReference type="CDD" id="cd07208">
    <property type="entry name" value="Pat_hypo_Ecoli_yjju_like"/>
    <property type="match status" value="1"/>
</dbReference>
<name>A0A1G5RR19_PSEXY</name>
<protein>
    <submittedName>
        <fullName evidence="6">Predicted phospholipase, patatin/cPLA2 family</fullName>
    </submittedName>
</protein>